<evidence type="ECO:0000313" key="1">
    <source>
        <dbReference type="EMBL" id="SQF91874.1"/>
    </source>
</evidence>
<dbReference type="EMBL" id="LS483372">
    <property type="protein sequence ID" value="SQF91874.1"/>
    <property type="molecule type" value="Genomic_DNA"/>
</dbReference>
<protein>
    <submittedName>
        <fullName evidence="1">Uncharacterized protein</fullName>
    </submittedName>
</protein>
<evidence type="ECO:0000313" key="2">
    <source>
        <dbReference type="Proteomes" id="UP000248640"/>
    </source>
</evidence>
<reference evidence="1 2" key="1">
    <citation type="submission" date="2018-06" db="EMBL/GenBank/DDBJ databases">
        <authorList>
            <consortium name="Pathogen Informatics"/>
            <person name="Doyle S."/>
        </authorList>
    </citation>
    <scope>NUCLEOTIDE SEQUENCE [LARGE SCALE GENOMIC DNA]</scope>
    <source>
        <strain evidence="1 2">NCTC10038</strain>
    </source>
</reference>
<proteinExistence type="predicted"/>
<dbReference type="Proteomes" id="UP000248640">
    <property type="component" value="Chromosome 1"/>
</dbReference>
<organism evidence="1 2">
    <name type="scientific">Pseudomonas fluorescens</name>
    <dbReference type="NCBI Taxonomy" id="294"/>
    <lineage>
        <taxon>Bacteria</taxon>
        <taxon>Pseudomonadati</taxon>
        <taxon>Pseudomonadota</taxon>
        <taxon>Gammaproteobacteria</taxon>
        <taxon>Pseudomonadales</taxon>
        <taxon>Pseudomonadaceae</taxon>
        <taxon>Pseudomonas</taxon>
    </lineage>
</organism>
<sequence length="47" mass="5554">MSSFKSKTFTTLPKCSVQRQIMVESTLFYKTTKVMFFLYLKSVSQYV</sequence>
<dbReference type="AlphaFoldDB" id="A0A8B4I7F5"/>
<gene>
    <name evidence="1" type="ORF">NCTC10038_03302</name>
</gene>
<name>A0A8B4I7F5_PSEFL</name>
<accession>A0A8B4I7F5</accession>